<evidence type="ECO:0000313" key="1">
    <source>
        <dbReference type="EMBL" id="KAK9674623.1"/>
    </source>
</evidence>
<gene>
    <name evidence="1" type="ORF">QE152_g40982</name>
</gene>
<reference evidence="1 2" key="1">
    <citation type="journal article" date="2024" name="BMC Genomics">
        <title>De novo assembly and annotation of Popillia japonica's genome with initial clues to its potential as an invasive pest.</title>
        <authorList>
            <person name="Cucini C."/>
            <person name="Boschi S."/>
            <person name="Funari R."/>
            <person name="Cardaioli E."/>
            <person name="Iannotti N."/>
            <person name="Marturano G."/>
            <person name="Paoli F."/>
            <person name="Bruttini M."/>
            <person name="Carapelli A."/>
            <person name="Frati F."/>
            <person name="Nardi F."/>
        </authorList>
    </citation>
    <scope>NUCLEOTIDE SEQUENCE [LARGE SCALE GENOMIC DNA]</scope>
    <source>
        <strain evidence="1">DMR45628</strain>
    </source>
</reference>
<organism evidence="1 2">
    <name type="scientific">Popillia japonica</name>
    <name type="common">Japanese beetle</name>
    <dbReference type="NCBI Taxonomy" id="7064"/>
    <lineage>
        <taxon>Eukaryota</taxon>
        <taxon>Metazoa</taxon>
        <taxon>Ecdysozoa</taxon>
        <taxon>Arthropoda</taxon>
        <taxon>Hexapoda</taxon>
        <taxon>Insecta</taxon>
        <taxon>Pterygota</taxon>
        <taxon>Neoptera</taxon>
        <taxon>Endopterygota</taxon>
        <taxon>Coleoptera</taxon>
        <taxon>Polyphaga</taxon>
        <taxon>Scarabaeiformia</taxon>
        <taxon>Scarabaeidae</taxon>
        <taxon>Rutelinae</taxon>
        <taxon>Popillia</taxon>
    </lineage>
</organism>
<dbReference type="AlphaFoldDB" id="A0AAW1HEX4"/>
<dbReference type="Proteomes" id="UP001458880">
    <property type="component" value="Unassembled WGS sequence"/>
</dbReference>
<proteinExistence type="predicted"/>
<keyword evidence="2" id="KW-1185">Reference proteome</keyword>
<comment type="caution">
    <text evidence="1">The sequence shown here is derived from an EMBL/GenBank/DDBJ whole genome shotgun (WGS) entry which is preliminary data.</text>
</comment>
<sequence length="85" mass="9013">MISIGVPQGSVLGPLPSKNRHKLFCNPVFRRAGVSIGIPQGSALGPSLSELIILYRLEKEGEIKAGIPLGSILGPLFCFSGRVKK</sequence>
<evidence type="ECO:0008006" key="3">
    <source>
        <dbReference type="Google" id="ProtNLM"/>
    </source>
</evidence>
<dbReference type="EMBL" id="JASPKY010001750">
    <property type="protein sequence ID" value="KAK9674623.1"/>
    <property type="molecule type" value="Genomic_DNA"/>
</dbReference>
<name>A0AAW1HEX4_POPJA</name>
<evidence type="ECO:0000313" key="2">
    <source>
        <dbReference type="Proteomes" id="UP001458880"/>
    </source>
</evidence>
<accession>A0AAW1HEX4</accession>
<protein>
    <recommendedName>
        <fullName evidence="3">Reverse transcriptase domain-containing protein</fullName>
    </recommendedName>
</protein>